<evidence type="ECO:0000313" key="2">
    <source>
        <dbReference type="EMBL" id="OGE33909.1"/>
    </source>
</evidence>
<evidence type="ECO:0008006" key="4">
    <source>
        <dbReference type="Google" id="ProtNLM"/>
    </source>
</evidence>
<evidence type="ECO:0000256" key="1">
    <source>
        <dbReference type="SAM" id="Phobius"/>
    </source>
</evidence>
<reference evidence="2 3" key="1">
    <citation type="journal article" date="2016" name="Nat. Commun.">
        <title>Thousands of microbial genomes shed light on interconnected biogeochemical processes in an aquifer system.</title>
        <authorList>
            <person name="Anantharaman K."/>
            <person name="Brown C.T."/>
            <person name="Hug L.A."/>
            <person name="Sharon I."/>
            <person name="Castelle C.J."/>
            <person name="Probst A.J."/>
            <person name="Thomas B.C."/>
            <person name="Singh A."/>
            <person name="Wilkins M.J."/>
            <person name="Karaoz U."/>
            <person name="Brodie E.L."/>
            <person name="Williams K.H."/>
            <person name="Hubbard S.S."/>
            <person name="Banfield J.F."/>
        </authorList>
    </citation>
    <scope>NUCLEOTIDE SEQUENCE [LARGE SCALE GENOMIC DNA]</scope>
</reference>
<sequence>MSIRPIRHVKPIRLIVVFLVLLSLSAFVYFKYVQAATNCWTGAGATENWSETANWSLGVAPGVSGNTTNLATFGSASCASGLTKNVTIDTNIDVSGTGGGILISATTNAYTGIITQGTSTITIGTGNYSQSAGTFTGGSGTITINGSYSLTGGTFTSTSGTMTIAWTTFTISGSPIFSANSGTVTFTAGTTIACNNVTFNTVIINRNSNNTFTVGSDCNLPLGASPTVTLNGTNGNLILNGTLSGTGTLTISSNVSGNTFTMNSGAVLSGFTGFTSNMGVIIAGATTDFSSYSSGVTLQANFTISSGSFTAPPTLTFSGAPSSTLSCNNASFNTVVINKSTNGTLTIGSNCNLPLGASPTVTLAGTSANLILNGTLSGTGTLTFANGGYVNTITLNSGASLSGFNSLVVGNAFTVAGATLNLGSYTTVDLNNNFALSSGTFTAPSGTMTVAGSFTVSGGTFNANSGTVTLDSSTNMSLSCGSATLNGLTINKGSSGVTNTLTSNCTVGNFTLTQGTMSNPASAYTLSVTGNFTQNANTAFGGGNLTVAMTGSSNQTYTRSTGTFVSLFTVNKTSGTVTLANSLNTGTTSTGQACNITSGTLSLASYNLVCSSLTVANGGNFQLQGGETYTTPTLNSGSTVTFTGSGSTSYTLPNWSYSNLTLNSTSGTNTWNLGADLTTLKSLTISAGTFDATASLYNVTIGGNFTQNGTMTARNNTFTFNDASGTSPNSIITGTSGITFYNLTSTTASKILKFGAGKTFRINGLFTVTGTANNPVNLGSATPMTQWIINKQGTSAITYAFVQDGACDGTSLSITLDGTSRNGGNNGTCWGGYPGNVNPHFNGSTYIRGNVRIGN</sequence>
<comment type="caution">
    <text evidence="2">The sequence shown here is derived from an EMBL/GenBank/DDBJ whole genome shotgun (WGS) entry which is preliminary data.</text>
</comment>
<gene>
    <name evidence="2" type="ORF">A3D83_04720</name>
</gene>
<feature type="transmembrane region" description="Helical" evidence="1">
    <location>
        <begin position="12"/>
        <end position="30"/>
    </location>
</feature>
<protein>
    <recommendedName>
        <fullName evidence="4">G8 domain-containing protein</fullName>
    </recommendedName>
</protein>
<accession>A0A1F5JZ02</accession>
<dbReference type="EMBL" id="MFDB01000003">
    <property type="protein sequence ID" value="OGE33909.1"/>
    <property type="molecule type" value="Genomic_DNA"/>
</dbReference>
<organism evidence="2 3">
    <name type="scientific">Candidatus Daviesbacteria bacterium RIFCSPHIGHO2_02_FULL_41_10</name>
    <dbReference type="NCBI Taxonomy" id="1797774"/>
    <lineage>
        <taxon>Bacteria</taxon>
        <taxon>Candidatus Daviesiibacteriota</taxon>
    </lineage>
</organism>
<keyword evidence="1" id="KW-0472">Membrane</keyword>
<keyword evidence="1" id="KW-0812">Transmembrane</keyword>
<keyword evidence="1" id="KW-1133">Transmembrane helix</keyword>
<dbReference type="AlphaFoldDB" id="A0A1F5JZ02"/>
<proteinExistence type="predicted"/>
<dbReference type="Proteomes" id="UP000177258">
    <property type="component" value="Unassembled WGS sequence"/>
</dbReference>
<name>A0A1F5JZ02_9BACT</name>
<evidence type="ECO:0000313" key="3">
    <source>
        <dbReference type="Proteomes" id="UP000177258"/>
    </source>
</evidence>